<dbReference type="PANTHER" id="PTHR37316">
    <property type="entry name" value="TEICHOIC ACID GLYCEROL-PHOSPHATE PRIMASE"/>
    <property type="match status" value="1"/>
</dbReference>
<dbReference type="Gene3D" id="3.40.50.12580">
    <property type="match status" value="1"/>
</dbReference>
<dbReference type="PANTHER" id="PTHR37316:SF3">
    <property type="entry name" value="TEICHOIC ACID GLYCEROL-PHOSPHATE TRANSFERASE"/>
    <property type="match status" value="1"/>
</dbReference>
<dbReference type="RefSeq" id="WP_002335549.1">
    <property type="nucleotide sequence ID" value="NZ_BNJW01000017.1"/>
</dbReference>
<evidence type="ECO:0000256" key="4">
    <source>
        <dbReference type="ARBA" id="ARBA00022679"/>
    </source>
</evidence>
<reference evidence="7 8" key="1">
    <citation type="submission" date="2020-07" db="EMBL/GenBank/DDBJ databases">
        <authorList>
            <person name="Feng H."/>
        </authorList>
    </citation>
    <scope>NUCLEOTIDE SEQUENCE [LARGE SCALE GENOMIC DNA]</scope>
    <source>
        <strain evidence="8">s-7</strain>
    </source>
</reference>
<evidence type="ECO:0000256" key="2">
    <source>
        <dbReference type="ARBA" id="ARBA00010488"/>
    </source>
</evidence>
<gene>
    <name evidence="7" type="ORF">H1Z91_09840</name>
</gene>
<keyword evidence="6" id="KW-0472">Membrane</keyword>
<dbReference type="GO" id="GO:0005886">
    <property type="term" value="C:plasma membrane"/>
    <property type="evidence" value="ECO:0007669"/>
    <property type="project" value="UniProtKB-SubCell"/>
</dbReference>
<dbReference type="EMBL" id="JACEIT010000015">
    <property type="protein sequence ID" value="MBA4546637.1"/>
    <property type="molecule type" value="Genomic_DNA"/>
</dbReference>
<dbReference type="InterPro" id="IPR043149">
    <property type="entry name" value="TagF_N"/>
</dbReference>
<sequence>MKNIKKFFSRNIFPVFIKILPIQKNLIVFSSFGGRNYSGNPRVISEKIHEKKLNYRIIWLIKKEAIITDLPDYIKRIDSDSFLAAFYLYTAKYWIDDSRKTIKYAKRKKQFYFQTWHGTPLKKIEFDAKDKLPKRYLSYAKKDSESITYLLSGNRYSSEKYVSAFNIVPSKILEVGTPRNDELASSKEQVFDLKKKQINVLFAPTFRNNIEDNGITQLEWLGVDNLREFFKKQQQELNLMTKFHPNVHSKLATDSKSIEYMKKHQITLINDGIPLEMLFEEIDVLITDYSSIFFDFALTKKPIILFNYDEKEYSLERGFYIQLSELPIISVQDSYGLVDVFKNQQEKLLKSSQELLDYIGNYETGASTEKVLELLERDIK</sequence>
<keyword evidence="5" id="KW-0777">Teichoic acid biosynthesis</keyword>
<comment type="subcellular location">
    <subcellularLocation>
        <location evidence="1">Cell membrane</location>
        <topology evidence="1">Peripheral membrane protein</topology>
    </subcellularLocation>
</comment>
<evidence type="ECO:0000313" key="8">
    <source>
        <dbReference type="Proteomes" id="UP000531895"/>
    </source>
</evidence>
<organism evidence="7 8">
    <name type="scientific">Enterococcus lactis</name>
    <dbReference type="NCBI Taxonomy" id="357441"/>
    <lineage>
        <taxon>Bacteria</taxon>
        <taxon>Bacillati</taxon>
        <taxon>Bacillota</taxon>
        <taxon>Bacilli</taxon>
        <taxon>Lactobacillales</taxon>
        <taxon>Enterococcaceae</taxon>
        <taxon>Enterococcus</taxon>
    </lineage>
</organism>
<dbReference type="Gene3D" id="3.40.50.11820">
    <property type="match status" value="1"/>
</dbReference>
<evidence type="ECO:0000256" key="6">
    <source>
        <dbReference type="ARBA" id="ARBA00023136"/>
    </source>
</evidence>
<evidence type="ECO:0000256" key="3">
    <source>
        <dbReference type="ARBA" id="ARBA00022475"/>
    </source>
</evidence>
<accession>A0A7W1XHD5</accession>
<evidence type="ECO:0000313" key="7">
    <source>
        <dbReference type="EMBL" id="MBA4546637.1"/>
    </source>
</evidence>
<dbReference type="Proteomes" id="UP000531895">
    <property type="component" value="Unassembled WGS sequence"/>
</dbReference>
<proteinExistence type="inferred from homology"/>
<comment type="similarity">
    <text evidence="2">Belongs to the CDP-glycerol glycerophosphotransferase family.</text>
</comment>
<keyword evidence="3" id="KW-1003">Cell membrane</keyword>
<keyword evidence="4 7" id="KW-0808">Transferase</keyword>
<comment type="caution">
    <text evidence="7">The sequence shown here is derived from an EMBL/GenBank/DDBJ whole genome shotgun (WGS) entry which is preliminary data.</text>
</comment>
<dbReference type="InterPro" id="IPR043148">
    <property type="entry name" value="TagF_C"/>
</dbReference>
<dbReference type="GeneID" id="66453811"/>
<protein>
    <submittedName>
        <fullName evidence="7">CDP-glycerol glycerophosphotransferase family protein</fullName>
    </submittedName>
</protein>
<evidence type="ECO:0000256" key="5">
    <source>
        <dbReference type="ARBA" id="ARBA00022944"/>
    </source>
</evidence>
<name>A0A7W1XHD5_9ENTE</name>
<dbReference type="GO" id="GO:0019350">
    <property type="term" value="P:teichoic acid biosynthetic process"/>
    <property type="evidence" value="ECO:0007669"/>
    <property type="project" value="UniProtKB-KW"/>
</dbReference>
<dbReference type="AlphaFoldDB" id="A0A7W1XHD5"/>
<dbReference type="GO" id="GO:0047355">
    <property type="term" value="F:CDP-glycerol glycerophosphotransferase activity"/>
    <property type="evidence" value="ECO:0007669"/>
    <property type="project" value="InterPro"/>
</dbReference>
<dbReference type="InterPro" id="IPR051612">
    <property type="entry name" value="Teichoic_Acid_Biosynth"/>
</dbReference>
<dbReference type="Pfam" id="PF04464">
    <property type="entry name" value="Glyphos_transf"/>
    <property type="match status" value="1"/>
</dbReference>
<dbReference type="InterPro" id="IPR007554">
    <property type="entry name" value="Glycerophosphate_synth"/>
</dbReference>
<evidence type="ECO:0000256" key="1">
    <source>
        <dbReference type="ARBA" id="ARBA00004202"/>
    </source>
</evidence>
<dbReference type="SUPFAM" id="SSF53756">
    <property type="entry name" value="UDP-Glycosyltransferase/glycogen phosphorylase"/>
    <property type="match status" value="1"/>
</dbReference>